<dbReference type="Proteomes" id="UP000323426">
    <property type="component" value="Unassembled WGS sequence"/>
</dbReference>
<comment type="caution">
    <text evidence="3">The sequence shown here is derived from an EMBL/GenBank/DDBJ whole genome shotgun (WGS) entry which is preliminary data.</text>
</comment>
<proteinExistence type="inferred from homology"/>
<evidence type="ECO:0000313" key="4">
    <source>
        <dbReference type="Proteomes" id="UP000323426"/>
    </source>
</evidence>
<dbReference type="RefSeq" id="WP_150092604.1">
    <property type="nucleotide sequence ID" value="NZ_VWSF01000029.1"/>
</dbReference>
<evidence type="ECO:0000313" key="3">
    <source>
        <dbReference type="EMBL" id="KAA5539942.1"/>
    </source>
</evidence>
<evidence type="ECO:0000259" key="2">
    <source>
        <dbReference type="Pfam" id="PF00582"/>
    </source>
</evidence>
<keyword evidence="4" id="KW-1185">Reference proteome</keyword>
<dbReference type="PANTHER" id="PTHR46268">
    <property type="entry name" value="STRESS RESPONSE PROTEIN NHAX"/>
    <property type="match status" value="1"/>
</dbReference>
<dbReference type="PANTHER" id="PTHR46268:SF6">
    <property type="entry name" value="UNIVERSAL STRESS PROTEIN UP12"/>
    <property type="match status" value="1"/>
</dbReference>
<sequence length="293" mass="32632">MKTILVPTDFSKNATNALNYAAGLINQIGGELIMVHFIELPVTPLDGAMIVTPVAQLAEEYHQELTQQADTLAKQFSGNIKIKAQCRFGDLLTNLNILIKNYNIDLVVMGTKGASNVLYKLVGTNTADFIKIANCPVLAVPDKAQFTGINQIAYASDFESEESIFLQQLFAFAEPLQAEVAIINIIPERHLNIFSDNHVLREIKLQYADKKYSIAQIQEGDVLTGINEFVAETHPDVLAVSIHARSFLEDIFHKSISKSLFYQVQLPLLALPERTYWQSVFKPVTQAQNPLVK</sequence>
<reference evidence="3 4" key="1">
    <citation type="submission" date="2019-09" db="EMBL/GenBank/DDBJ databases">
        <title>Genome sequence and assembly of Adhaeribacter sp.</title>
        <authorList>
            <person name="Chhetri G."/>
        </authorList>
    </citation>
    <scope>NUCLEOTIDE SEQUENCE [LARGE SCALE GENOMIC DNA]</scope>
    <source>
        <strain evidence="3 4">DK36</strain>
    </source>
</reference>
<dbReference type="SUPFAM" id="SSF52402">
    <property type="entry name" value="Adenine nucleotide alpha hydrolases-like"/>
    <property type="match status" value="2"/>
</dbReference>
<comment type="similarity">
    <text evidence="1">Belongs to the universal stress protein A family.</text>
</comment>
<dbReference type="Gene3D" id="3.40.50.620">
    <property type="entry name" value="HUPs"/>
    <property type="match status" value="2"/>
</dbReference>
<name>A0A5M6D0X8_9BACT</name>
<dbReference type="PRINTS" id="PR01438">
    <property type="entry name" value="UNVRSLSTRESS"/>
</dbReference>
<dbReference type="InterPro" id="IPR006016">
    <property type="entry name" value="UspA"/>
</dbReference>
<dbReference type="Pfam" id="PF00582">
    <property type="entry name" value="Usp"/>
    <property type="match status" value="1"/>
</dbReference>
<protein>
    <submittedName>
        <fullName evidence="3">Universal stress protein</fullName>
    </submittedName>
</protein>
<evidence type="ECO:0000256" key="1">
    <source>
        <dbReference type="ARBA" id="ARBA00008791"/>
    </source>
</evidence>
<dbReference type="CDD" id="cd00293">
    <property type="entry name" value="USP-like"/>
    <property type="match status" value="1"/>
</dbReference>
<feature type="domain" description="UspA" evidence="2">
    <location>
        <begin position="1"/>
        <end position="141"/>
    </location>
</feature>
<dbReference type="AlphaFoldDB" id="A0A5M6D0X8"/>
<organism evidence="3 4">
    <name type="scientific">Adhaeribacter rhizoryzae</name>
    <dbReference type="NCBI Taxonomy" id="2607907"/>
    <lineage>
        <taxon>Bacteria</taxon>
        <taxon>Pseudomonadati</taxon>
        <taxon>Bacteroidota</taxon>
        <taxon>Cytophagia</taxon>
        <taxon>Cytophagales</taxon>
        <taxon>Hymenobacteraceae</taxon>
        <taxon>Adhaeribacter</taxon>
    </lineage>
</organism>
<dbReference type="InterPro" id="IPR014729">
    <property type="entry name" value="Rossmann-like_a/b/a_fold"/>
</dbReference>
<accession>A0A5M6D0X8</accession>
<gene>
    <name evidence="3" type="ORF">F0145_23415</name>
</gene>
<dbReference type="InterPro" id="IPR006015">
    <property type="entry name" value="Universal_stress_UspA"/>
</dbReference>
<dbReference type="EMBL" id="VWSF01000029">
    <property type="protein sequence ID" value="KAA5539942.1"/>
    <property type="molecule type" value="Genomic_DNA"/>
</dbReference>